<comment type="similarity">
    <text evidence="4">Belongs to the adenylate kinase family.</text>
</comment>
<keyword evidence="1 4" id="KW-0808">Transferase</keyword>
<accession>A0ABR1HID1</accession>
<sequence>MDRFTSPWPFLEAIEGLRALKHSPWALNAPPESESLSEKMYQMALVCLAHPDLSGEDEMKAVVMCLVHDVGRVASGEVTLGEHDKHSEGDIEQQLGLKYLASLIQKSSPALADRLPEAWQEYQTRETRAAKLVHQVFKFESLHQASIRRKKGIRVADIDGLRESITDPWLATQVDRITADDWDASDEMAISRAPIVFVIGGPGSDESTQCARLAEDFAFEHVSIAELLQEEQGRPGSIFGGFIKETLESKAKVPPSLVLMLLKSKVKEIQSRGKGILIDGFPRSVAQAVAFEQEISNVYSTIWLDYPIEKMMERIRIREEPSQQGNDGDGRLKEELEAFEGAKQSLSEHLSKNVFQRVDAKGSNDEVNGVFRDILKKMIER</sequence>
<dbReference type="PANTHER" id="PTHR23359">
    <property type="entry name" value="NUCLEOTIDE KINASE"/>
    <property type="match status" value="1"/>
</dbReference>
<dbReference type="EMBL" id="JAZAVJ010000026">
    <property type="protein sequence ID" value="KAK7420945.1"/>
    <property type="molecule type" value="Genomic_DNA"/>
</dbReference>
<dbReference type="SUPFAM" id="SSF109604">
    <property type="entry name" value="HD-domain/PDEase-like"/>
    <property type="match status" value="1"/>
</dbReference>
<feature type="domain" description="HD" evidence="5">
    <location>
        <begin position="17"/>
        <end position="152"/>
    </location>
</feature>
<dbReference type="Pfam" id="PF13023">
    <property type="entry name" value="HD_3"/>
    <property type="match status" value="1"/>
</dbReference>
<reference evidence="6 7" key="1">
    <citation type="journal article" date="2025" name="Microbiol. Resour. Announc.">
        <title>Draft genome sequences for Neonectria magnoliae and Neonectria punicea, canker pathogens of Liriodendron tulipifera and Acer saccharum in West Virginia.</title>
        <authorList>
            <person name="Petronek H.M."/>
            <person name="Kasson M.T."/>
            <person name="Metheny A.M."/>
            <person name="Stauder C.M."/>
            <person name="Lovett B."/>
            <person name="Lynch S.C."/>
            <person name="Garnas J.R."/>
            <person name="Kasson L.R."/>
            <person name="Stajich J.E."/>
        </authorList>
    </citation>
    <scope>NUCLEOTIDE SEQUENCE [LARGE SCALE GENOMIC DNA]</scope>
    <source>
        <strain evidence="6 7">NRRL 64653</strain>
    </source>
</reference>
<dbReference type="CDD" id="cd01428">
    <property type="entry name" value="ADK"/>
    <property type="match status" value="1"/>
</dbReference>
<dbReference type="InterPro" id="IPR033690">
    <property type="entry name" value="Adenylat_kinase_CS"/>
</dbReference>
<evidence type="ECO:0000313" key="6">
    <source>
        <dbReference type="EMBL" id="KAK7420945.1"/>
    </source>
</evidence>
<dbReference type="InterPro" id="IPR000850">
    <property type="entry name" value="Adenylat/UMP-CMP_kin"/>
</dbReference>
<evidence type="ECO:0000256" key="4">
    <source>
        <dbReference type="RuleBase" id="RU003330"/>
    </source>
</evidence>
<dbReference type="InterPro" id="IPR027417">
    <property type="entry name" value="P-loop_NTPase"/>
</dbReference>
<keyword evidence="3 4" id="KW-0418">Kinase</keyword>
<evidence type="ECO:0000256" key="3">
    <source>
        <dbReference type="ARBA" id="ARBA00022777"/>
    </source>
</evidence>
<dbReference type="PROSITE" id="PS00113">
    <property type="entry name" value="ADENYLATE_KINASE"/>
    <property type="match status" value="1"/>
</dbReference>
<dbReference type="Proteomes" id="UP001498476">
    <property type="component" value="Unassembled WGS sequence"/>
</dbReference>
<keyword evidence="7" id="KW-1185">Reference proteome</keyword>
<organism evidence="6 7">
    <name type="scientific">Neonectria punicea</name>
    <dbReference type="NCBI Taxonomy" id="979145"/>
    <lineage>
        <taxon>Eukaryota</taxon>
        <taxon>Fungi</taxon>
        <taxon>Dikarya</taxon>
        <taxon>Ascomycota</taxon>
        <taxon>Pezizomycotina</taxon>
        <taxon>Sordariomycetes</taxon>
        <taxon>Hypocreomycetidae</taxon>
        <taxon>Hypocreales</taxon>
        <taxon>Nectriaceae</taxon>
        <taxon>Neonectria</taxon>
    </lineage>
</organism>
<evidence type="ECO:0000313" key="7">
    <source>
        <dbReference type="Proteomes" id="UP001498476"/>
    </source>
</evidence>
<protein>
    <recommendedName>
        <fullName evidence="5">HD domain-containing protein</fullName>
    </recommendedName>
</protein>
<comment type="caution">
    <text evidence="6">The sequence shown here is derived from an EMBL/GenBank/DDBJ whole genome shotgun (WGS) entry which is preliminary data.</text>
</comment>
<dbReference type="SUPFAM" id="SSF52540">
    <property type="entry name" value="P-loop containing nucleoside triphosphate hydrolases"/>
    <property type="match status" value="1"/>
</dbReference>
<gene>
    <name evidence="6" type="ORF">QQX98_002510</name>
</gene>
<evidence type="ECO:0000256" key="1">
    <source>
        <dbReference type="ARBA" id="ARBA00022679"/>
    </source>
</evidence>
<name>A0ABR1HID1_9HYPO</name>
<dbReference type="Gene3D" id="1.10.3210.10">
    <property type="entry name" value="Hypothetical protein af1432"/>
    <property type="match status" value="1"/>
</dbReference>
<dbReference type="InterPro" id="IPR006674">
    <property type="entry name" value="HD_domain"/>
</dbReference>
<evidence type="ECO:0000256" key="2">
    <source>
        <dbReference type="ARBA" id="ARBA00022741"/>
    </source>
</evidence>
<dbReference type="Pfam" id="PF00406">
    <property type="entry name" value="ADK"/>
    <property type="match status" value="1"/>
</dbReference>
<keyword evidence="2" id="KW-0547">Nucleotide-binding</keyword>
<dbReference type="PRINTS" id="PR00094">
    <property type="entry name" value="ADENYLTKNASE"/>
</dbReference>
<proteinExistence type="inferred from homology"/>
<evidence type="ECO:0000259" key="5">
    <source>
        <dbReference type="Pfam" id="PF13023"/>
    </source>
</evidence>
<dbReference type="Gene3D" id="3.40.50.300">
    <property type="entry name" value="P-loop containing nucleotide triphosphate hydrolases"/>
    <property type="match status" value="1"/>
</dbReference>